<dbReference type="InterPro" id="IPR029026">
    <property type="entry name" value="tRNA_m1G_MTases_N"/>
</dbReference>
<dbReference type="Pfam" id="PF08032">
    <property type="entry name" value="SpoU_sub_bind"/>
    <property type="match status" value="1"/>
</dbReference>
<dbReference type="InterPro" id="IPR001537">
    <property type="entry name" value="SpoU_MeTrfase"/>
</dbReference>
<keyword evidence="2" id="KW-0808">Transferase</keyword>
<dbReference type="NCBIfam" id="TIGR00186">
    <property type="entry name" value="rRNA_methyl_3"/>
    <property type="match status" value="1"/>
</dbReference>
<dbReference type="InterPro" id="IPR013123">
    <property type="entry name" value="SpoU_subst-bd"/>
</dbReference>
<feature type="domain" description="RNA 2-O ribose methyltransferase substrate binding" evidence="3">
    <location>
        <begin position="6"/>
        <end position="80"/>
    </location>
</feature>
<dbReference type="Gene3D" id="3.40.1280.10">
    <property type="match status" value="1"/>
</dbReference>
<sequence>MKNEGGIFGLRPVIEAIEAGKTIDKIFVQKGLQGEIFAELRKLITLHEIPVSYVPVEKLNRFTGKNHQGVYAFISPIEFDSIENILPQIYEQGKTPFILILDRVSDVRNFGAIARTAECVGVDAIIIPAKGSASVNGDAIKTSTGALYNIPVCKEGNLVNAVRFLQASGISVFSASEKTNDYLYDADFSVPTAIVMGSEEDGVSDSILKISDKMIKLPMTGQTASLNVSVACGAILYEAVRQRVNANLFE</sequence>
<comment type="caution">
    <text evidence="4">The sequence shown here is derived from an EMBL/GenBank/DDBJ whole genome shotgun (WGS) entry which is preliminary data.</text>
</comment>
<gene>
    <name evidence="4" type="primary">rlmB</name>
    <name evidence="4" type="ORF">IM532_04715</name>
</gene>
<dbReference type="AlphaFoldDB" id="A0A8J7K9W6"/>
<keyword evidence="1" id="KW-0489">Methyltransferase</keyword>
<evidence type="ECO:0000259" key="3">
    <source>
        <dbReference type="SMART" id="SM00967"/>
    </source>
</evidence>
<dbReference type="PANTHER" id="PTHR46429">
    <property type="entry name" value="23S RRNA (GUANOSINE-2'-O-)-METHYLTRANSFERASE RLMB"/>
    <property type="match status" value="1"/>
</dbReference>
<dbReference type="SMART" id="SM00967">
    <property type="entry name" value="SpoU_sub_bind"/>
    <property type="match status" value="1"/>
</dbReference>
<protein>
    <submittedName>
        <fullName evidence="4">23S rRNA (Guanosine(2251)-2'-O)-methyltransferase RlmB</fullName>
    </submittedName>
</protein>
<dbReference type="GO" id="GO:0005829">
    <property type="term" value="C:cytosol"/>
    <property type="evidence" value="ECO:0007669"/>
    <property type="project" value="TreeGrafter"/>
</dbReference>
<evidence type="ECO:0000313" key="5">
    <source>
        <dbReference type="Proteomes" id="UP000608754"/>
    </source>
</evidence>
<dbReference type="PANTHER" id="PTHR46429:SF1">
    <property type="entry name" value="23S RRNA (GUANOSINE-2'-O-)-METHYLTRANSFERASE RLMB"/>
    <property type="match status" value="1"/>
</dbReference>
<dbReference type="InterPro" id="IPR029028">
    <property type="entry name" value="Alpha/beta_knot_MTases"/>
</dbReference>
<dbReference type="Proteomes" id="UP000608754">
    <property type="component" value="Unassembled WGS sequence"/>
</dbReference>
<dbReference type="Pfam" id="PF00588">
    <property type="entry name" value="SpoU_methylase"/>
    <property type="match status" value="1"/>
</dbReference>
<dbReference type="SUPFAM" id="SSF55315">
    <property type="entry name" value="L30e-like"/>
    <property type="match status" value="1"/>
</dbReference>
<keyword evidence="5" id="KW-1185">Reference proteome</keyword>
<dbReference type="RefSeq" id="WP_194182279.1">
    <property type="nucleotide sequence ID" value="NZ_JADGIK010000002.1"/>
</dbReference>
<name>A0A8J7K9W6_9FLAO</name>
<dbReference type="EMBL" id="JADGIK010000002">
    <property type="protein sequence ID" value="MBF0596755.1"/>
    <property type="molecule type" value="Genomic_DNA"/>
</dbReference>
<accession>A0A8J7K9W6</accession>
<dbReference type="GO" id="GO:0006396">
    <property type="term" value="P:RNA processing"/>
    <property type="evidence" value="ECO:0007669"/>
    <property type="project" value="InterPro"/>
</dbReference>
<dbReference type="CDD" id="cd18103">
    <property type="entry name" value="SpoU-like_RlmB"/>
    <property type="match status" value="1"/>
</dbReference>
<dbReference type="SUPFAM" id="SSF75217">
    <property type="entry name" value="alpha/beta knot"/>
    <property type="match status" value="1"/>
</dbReference>
<evidence type="ECO:0000256" key="2">
    <source>
        <dbReference type="ARBA" id="ARBA00022679"/>
    </source>
</evidence>
<organism evidence="4 5">
    <name type="scientific">Faecalibacter rhinopitheci</name>
    <dbReference type="NCBI Taxonomy" id="2779678"/>
    <lineage>
        <taxon>Bacteria</taxon>
        <taxon>Pseudomonadati</taxon>
        <taxon>Bacteroidota</taxon>
        <taxon>Flavobacteriia</taxon>
        <taxon>Flavobacteriales</taxon>
        <taxon>Weeksellaceae</taxon>
        <taxon>Faecalibacter</taxon>
    </lineage>
</organism>
<dbReference type="InterPro" id="IPR004441">
    <property type="entry name" value="rRNA_MeTrfase_TrmH"/>
</dbReference>
<dbReference type="Gene3D" id="3.30.1330.30">
    <property type="match status" value="1"/>
</dbReference>
<dbReference type="InterPro" id="IPR029064">
    <property type="entry name" value="Ribosomal_eL30-like_sf"/>
</dbReference>
<evidence type="ECO:0000313" key="4">
    <source>
        <dbReference type="EMBL" id="MBF0596755.1"/>
    </source>
</evidence>
<evidence type="ECO:0000256" key="1">
    <source>
        <dbReference type="ARBA" id="ARBA00022603"/>
    </source>
</evidence>
<dbReference type="GO" id="GO:0008173">
    <property type="term" value="F:RNA methyltransferase activity"/>
    <property type="evidence" value="ECO:0007669"/>
    <property type="project" value="InterPro"/>
</dbReference>
<proteinExistence type="predicted"/>
<reference evidence="4" key="1">
    <citation type="submission" date="2020-10" db="EMBL/GenBank/DDBJ databases">
        <authorList>
            <person name="Lu T."/>
            <person name="Wang Q."/>
            <person name="Han X."/>
        </authorList>
    </citation>
    <scope>NUCLEOTIDE SEQUENCE</scope>
    <source>
        <strain evidence="4">WQ 117</strain>
    </source>
</reference>
<dbReference type="GO" id="GO:0032259">
    <property type="term" value="P:methylation"/>
    <property type="evidence" value="ECO:0007669"/>
    <property type="project" value="UniProtKB-KW"/>
</dbReference>
<dbReference type="GO" id="GO:0003723">
    <property type="term" value="F:RNA binding"/>
    <property type="evidence" value="ECO:0007669"/>
    <property type="project" value="InterPro"/>
</dbReference>